<accession>A0AAD5UB73</accession>
<name>A0AAD5UB73_9FUNG</name>
<dbReference type="EMBL" id="JADGKB010000112">
    <property type="protein sequence ID" value="KAJ3253353.1"/>
    <property type="molecule type" value="Genomic_DNA"/>
</dbReference>
<protein>
    <submittedName>
        <fullName evidence="1">Uncharacterized protein</fullName>
    </submittedName>
</protein>
<dbReference type="GO" id="GO:0005739">
    <property type="term" value="C:mitochondrion"/>
    <property type="evidence" value="ECO:0007669"/>
    <property type="project" value="InterPro"/>
</dbReference>
<dbReference type="PANTHER" id="PTHR42100">
    <property type="entry name" value="OXIDOREDUCTASE 178 KDA SUBUNIT, PUTATIVE (AFU_ORTHOLOGUE AFUA_8G04320)-RELATED"/>
    <property type="match status" value="1"/>
</dbReference>
<comment type="caution">
    <text evidence="1">The sequence shown here is derived from an EMBL/GenBank/DDBJ whole genome shotgun (WGS) entry which is preliminary data.</text>
</comment>
<evidence type="ECO:0000313" key="1">
    <source>
        <dbReference type="EMBL" id="KAJ3253353.1"/>
    </source>
</evidence>
<gene>
    <name evidence="1" type="ORF">HK103_000732</name>
</gene>
<dbReference type="Proteomes" id="UP001210925">
    <property type="component" value="Unassembled WGS sequence"/>
</dbReference>
<proteinExistence type="predicted"/>
<evidence type="ECO:0000313" key="2">
    <source>
        <dbReference type="Proteomes" id="UP001210925"/>
    </source>
</evidence>
<reference evidence="1" key="1">
    <citation type="submission" date="2020-05" db="EMBL/GenBank/DDBJ databases">
        <title>Phylogenomic resolution of chytrid fungi.</title>
        <authorList>
            <person name="Stajich J.E."/>
            <person name="Amses K."/>
            <person name="Simmons R."/>
            <person name="Seto K."/>
            <person name="Myers J."/>
            <person name="Bonds A."/>
            <person name="Quandt C.A."/>
            <person name="Barry K."/>
            <person name="Liu P."/>
            <person name="Grigoriev I."/>
            <person name="Longcore J.E."/>
            <person name="James T.Y."/>
        </authorList>
    </citation>
    <scope>NUCLEOTIDE SEQUENCE</scope>
    <source>
        <strain evidence="1">PLAUS21</strain>
    </source>
</reference>
<dbReference type="InterPro" id="IPR034444">
    <property type="entry name" value="Nuo17.8"/>
</dbReference>
<organism evidence="1 2">
    <name type="scientific">Boothiomyces macroporosus</name>
    <dbReference type="NCBI Taxonomy" id="261099"/>
    <lineage>
        <taxon>Eukaryota</taxon>
        <taxon>Fungi</taxon>
        <taxon>Fungi incertae sedis</taxon>
        <taxon>Chytridiomycota</taxon>
        <taxon>Chytridiomycota incertae sedis</taxon>
        <taxon>Chytridiomycetes</taxon>
        <taxon>Rhizophydiales</taxon>
        <taxon>Terramycetaceae</taxon>
        <taxon>Boothiomyces</taxon>
    </lineage>
</organism>
<sequence>MLARLSKTSRVIRISKLNIRGFASHHHDDHEVESSVHKDEYLKIANNWPHEHFAPEHYLQGEQAEYETTPEMLDLIASSHAEPEPETFFTPFFRNLLLAGALGLGLYRVNEHYTHDKPVHPITAFIQDYQKKLNDITENDRQVAINMKKAQQYADDQLIFNSAPQKQSPVYRWNGPVFERASDFIVPLGQVDVSDVKIKHSWQINDDVLGVPFPEKE</sequence>
<keyword evidence="2" id="KW-1185">Reference proteome</keyword>
<dbReference type="PANTHER" id="PTHR42100:SF1">
    <property type="entry name" value="OXIDOREDUCTASE 178 KDA SUBUNIT, PUTATIVE (AFU_ORTHOLOGUE AFUA_8G04320)-RELATED"/>
    <property type="match status" value="1"/>
</dbReference>
<dbReference type="AlphaFoldDB" id="A0AAD5UB73"/>